<accession>A0ABM8IQI3</accession>
<dbReference type="EMBL" id="AP028457">
    <property type="protein sequence ID" value="BEK83383.1"/>
    <property type="molecule type" value="Genomic_DNA"/>
</dbReference>
<keyword evidence="2" id="KW-1185">Reference proteome</keyword>
<sequence length="61" mass="6944">MGRYQDASFAGHSTASQLPEPIFPLNLIKIILPLRMMIQLESWYRVTESYCSAIQQPCAVE</sequence>
<evidence type="ECO:0000313" key="1">
    <source>
        <dbReference type="EMBL" id="BEK83383.1"/>
    </source>
</evidence>
<dbReference type="Proteomes" id="UP001357973">
    <property type="component" value="Chromosome"/>
</dbReference>
<gene>
    <name evidence="1" type="ORF">B19861_13250</name>
</gene>
<protein>
    <submittedName>
        <fullName evidence="1">Uncharacterized protein</fullName>
    </submittedName>
</protein>
<organism evidence="1 2">
    <name type="scientific">Bifidobacterium adolescentis</name>
    <dbReference type="NCBI Taxonomy" id="1680"/>
    <lineage>
        <taxon>Bacteria</taxon>
        <taxon>Bacillati</taxon>
        <taxon>Actinomycetota</taxon>
        <taxon>Actinomycetes</taxon>
        <taxon>Bifidobacteriales</taxon>
        <taxon>Bifidobacteriaceae</taxon>
        <taxon>Bifidobacterium</taxon>
    </lineage>
</organism>
<evidence type="ECO:0000313" key="2">
    <source>
        <dbReference type="Proteomes" id="UP001357973"/>
    </source>
</evidence>
<reference evidence="1 2" key="1">
    <citation type="submission" date="2023-06" db="EMBL/GenBank/DDBJ databases">
        <title>Complete Genome Sequences of Bifidobacterium faecale strain JCM19861T was isolated from human faeces by Jung-Hye Choi et al. (2014).</title>
        <authorList>
            <person name="Okuhama S."/>
            <person name="Takahashi H."/>
            <person name="Imaizumi K."/>
            <person name="Nakayama S."/>
            <person name="Ogata Y."/>
            <person name="Suda W."/>
        </authorList>
    </citation>
    <scope>NUCLEOTIDE SEQUENCE [LARGE SCALE GENOMIC DNA]</scope>
    <source>
        <strain evidence="1 2">JCM 19861</strain>
    </source>
</reference>
<proteinExistence type="predicted"/>
<name>A0ABM8IQI3_BIFAD</name>